<dbReference type="EMBL" id="JAXCLA010000001">
    <property type="protein sequence ID" value="MDY0743303.1"/>
    <property type="molecule type" value="Genomic_DNA"/>
</dbReference>
<dbReference type="NCBIfam" id="TIGR03353">
    <property type="entry name" value="VI_chp_4"/>
    <property type="match status" value="1"/>
</dbReference>
<sequence>MTPSRRVIWTQGMFLMPHHFQQEARHVDYAMDMRVQALGGQAWGFFDLMLDEGLLARGQLGLERATGILPDGTPFSIPQHDLPPAPLDVPADMKNELVFLALPRARSGVTQVDFDGMDGTQPFRWSVADEELHDLTHGEDEPESVQTGRLALRLLRAKDARDGQEGHALLGVARVRERRSDGQVEIDRDYIAPQTRIDASRQLSAVASLLHGLIGQRAQALAERFGQLSHGVSEMADFLMLQALNRAEPLFREHAQAPGQHPWALYRDGLQLAGDLATFTSEARHVGEFPLYRHDDLQSCFPPLLAALRRMLTSVMERNAIQIELERREHGVHVAVFPDADLPRNSNLVLAVNAQMPADQLRTRFTARSKLGPTDRLIDLVNRNLPGIAIRALPTAPRQLPFHAGFHYFELDRGGELWKQLERSGSLALHVPVELPSLELELWAVRQ</sequence>
<evidence type="ECO:0000313" key="2">
    <source>
        <dbReference type="Proteomes" id="UP001285263"/>
    </source>
</evidence>
<dbReference type="PANTHER" id="PTHR35566">
    <property type="entry name" value="BLR3599 PROTEIN"/>
    <property type="match status" value="1"/>
</dbReference>
<dbReference type="RefSeq" id="WP_320421169.1">
    <property type="nucleotide sequence ID" value="NZ_JAXCLA010000001.1"/>
</dbReference>
<proteinExistence type="predicted"/>
<keyword evidence="2" id="KW-1185">Reference proteome</keyword>
<organism evidence="1 2">
    <name type="scientific">Roseateles agri</name>
    <dbReference type="NCBI Taxonomy" id="3098619"/>
    <lineage>
        <taxon>Bacteria</taxon>
        <taxon>Pseudomonadati</taxon>
        <taxon>Pseudomonadota</taxon>
        <taxon>Betaproteobacteria</taxon>
        <taxon>Burkholderiales</taxon>
        <taxon>Sphaerotilaceae</taxon>
        <taxon>Roseateles</taxon>
    </lineage>
</organism>
<dbReference type="PANTHER" id="PTHR35566:SF1">
    <property type="entry name" value="TYPE VI SECRETION SYSTEM BASEPLATE COMPONENT TSSK1"/>
    <property type="match status" value="1"/>
</dbReference>
<comment type="caution">
    <text evidence="1">The sequence shown here is derived from an EMBL/GenBank/DDBJ whole genome shotgun (WGS) entry which is preliminary data.</text>
</comment>
<evidence type="ECO:0000313" key="1">
    <source>
        <dbReference type="EMBL" id="MDY0743303.1"/>
    </source>
</evidence>
<gene>
    <name evidence="1" type="primary">tssK</name>
    <name evidence="1" type="ORF">SNE35_02240</name>
</gene>
<dbReference type="Pfam" id="PF05936">
    <property type="entry name" value="T6SS_VasE"/>
    <property type="match status" value="1"/>
</dbReference>
<protein>
    <submittedName>
        <fullName evidence="1">Type VI secretion system baseplate subunit TssK</fullName>
    </submittedName>
</protein>
<accession>A0ABU5DAJ4</accession>
<reference evidence="1 2" key="1">
    <citation type="submission" date="2023-11" db="EMBL/GenBank/DDBJ databases">
        <title>Paucibacter sp. nov., isolated from fresh soil in Korea.</title>
        <authorList>
            <person name="Le N.T.T."/>
        </authorList>
    </citation>
    <scope>NUCLEOTIDE SEQUENCE [LARGE SCALE GENOMIC DNA]</scope>
    <source>
        <strain evidence="1 2">R3-3</strain>
    </source>
</reference>
<name>A0ABU5DAJ4_9BURK</name>
<dbReference type="Proteomes" id="UP001285263">
    <property type="component" value="Unassembled WGS sequence"/>
</dbReference>
<dbReference type="InterPro" id="IPR010263">
    <property type="entry name" value="T6SS_TssK"/>
</dbReference>